<evidence type="ECO:0000256" key="6">
    <source>
        <dbReference type="ARBA" id="ARBA00023136"/>
    </source>
</evidence>
<dbReference type="AlphaFoldDB" id="F6T753"/>
<proteinExistence type="predicted"/>
<dbReference type="GO" id="GO:0002479">
    <property type="term" value="P:antigen processing and presentation of exogenous peptide antigen via MHC class I, TAP-dependent"/>
    <property type="evidence" value="ECO:0007669"/>
    <property type="project" value="Ensembl"/>
</dbReference>
<evidence type="ECO:0000256" key="14">
    <source>
        <dbReference type="SAM" id="MobiDB-lite"/>
    </source>
</evidence>
<keyword evidence="6 15" id="KW-0472">Membrane</keyword>
<dbReference type="GO" id="GO:0060090">
    <property type="term" value="F:molecular adaptor activity"/>
    <property type="evidence" value="ECO:0007669"/>
    <property type="project" value="Ensembl"/>
</dbReference>
<dbReference type="FunFam" id="2.60.40.10:FF:001044">
    <property type="entry name" value="TAP binding protein"/>
    <property type="match status" value="1"/>
</dbReference>
<dbReference type="GO" id="GO:0019885">
    <property type="term" value="P:antigen processing and presentation of endogenous peptide antigen via MHC class I"/>
    <property type="evidence" value="ECO:0007669"/>
    <property type="project" value="Ensembl"/>
</dbReference>
<feature type="chain" id="PRO_5040311557" description="Tapasin" evidence="16">
    <location>
        <begin position="21"/>
        <end position="529"/>
    </location>
</feature>
<dbReference type="InterPro" id="IPR003597">
    <property type="entry name" value="Ig_C1-set"/>
</dbReference>
<evidence type="ECO:0000256" key="1">
    <source>
        <dbReference type="ARBA" id="ARBA00004115"/>
    </source>
</evidence>
<dbReference type="GO" id="GO:0061779">
    <property type="term" value="C:Tapasin-ERp57 complex"/>
    <property type="evidence" value="ECO:0007669"/>
    <property type="project" value="Ensembl"/>
</dbReference>
<dbReference type="HOGENOM" id="CLU_043155_0_0_1"/>
<evidence type="ECO:0000256" key="8">
    <source>
        <dbReference type="ARBA" id="ARBA00023180"/>
    </source>
</evidence>
<dbReference type="Bgee" id="ENSECAG00000015448">
    <property type="expression patterns" value="Expressed in leukocyte and 23 other cell types or tissues"/>
</dbReference>
<dbReference type="FunCoup" id="F6T753">
    <property type="interactions" value="533"/>
</dbReference>
<keyword evidence="9" id="KW-0393">Immunoglobulin domain</keyword>
<dbReference type="GO" id="GO:0000139">
    <property type="term" value="C:Golgi membrane"/>
    <property type="evidence" value="ECO:0007669"/>
    <property type="project" value="Ensembl"/>
</dbReference>
<dbReference type="GO" id="GO:0062061">
    <property type="term" value="F:TAP complex binding"/>
    <property type="evidence" value="ECO:0007669"/>
    <property type="project" value="Ensembl"/>
</dbReference>
<evidence type="ECO:0000256" key="3">
    <source>
        <dbReference type="ARBA" id="ARBA00022729"/>
    </source>
</evidence>
<name>F6T753_HORSE</name>
<comment type="subcellular location">
    <subcellularLocation>
        <location evidence="1">Endoplasmic reticulum membrane</location>
        <topology evidence="1">Single-pass type I membrane protein</topology>
    </subcellularLocation>
</comment>
<dbReference type="InterPro" id="IPR013783">
    <property type="entry name" value="Ig-like_fold"/>
</dbReference>
<dbReference type="GO" id="GO:0042605">
    <property type="term" value="F:peptide antigen binding"/>
    <property type="evidence" value="ECO:0007669"/>
    <property type="project" value="UniProtKB-ARBA"/>
</dbReference>
<evidence type="ECO:0000256" key="4">
    <source>
        <dbReference type="ARBA" id="ARBA00022824"/>
    </source>
</evidence>
<dbReference type="GO" id="GO:0002502">
    <property type="term" value="P:peptide antigen assembly with MHC class I protein complex"/>
    <property type="evidence" value="ECO:0007669"/>
    <property type="project" value="Ensembl"/>
</dbReference>
<protein>
    <recommendedName>
        <fullName evidence="11">Tapasin</fullName>
    </recommendedName>
    <alternativeName>
        <fullName evidence="12">TAP-binding protein</fullName>
    </alternativeName>
</protein>
<reference evidence="18" key="3">
    <citation type="submission" date="2025-09" db="UniProtKB">
        <authorList>
            <consortium name="Ensembl"/>
        </authorList>
    </citation>
    <scope>IDENTIFICATION</scope>
    <source>
        <strain evidence="18">Thoroughbred</strain>
    </source>
</reference>
<dbReference type="FunFam" id="2.60.40.10:FF:000924">
    <property type="entry name" value="TAP binding protein"/>
    <property type="match status" value="1"/>
</dbReference>
<dbReference type="InterPro" id="IPR007110">
    <property type="entry name" value="Ig-like_dom"/>
</dbReference>
<accession>F6T753</accession>
<dbReference type="GO" id="GO:0046978">
    <property type="term" value="F:TAP1 binding"/>
    <property type="evidence" value="ECO:0007669"/>
    <property type="project" value="Ensembl"/>
</dbReference>
<evidence type="ECO:0000256" key="12">
    <source>
        <dbReference type="ARBA" id="ARBA00041647"/>
    </source>
</evidence>
<keyword evidence="5 15" id="KW-1133">Transmembrane helix</keyword>
<dbReference type="InterPro" id="IPR003006">
    <property type="entry name" value="Ig/MHC_CS"/>
</dbReference>
<dbReference type="GO" id="GO:0046979">
    <property type="term" value="F:TAP2 binding"/>
    <property type="evidence" value="ECO:0007669"/>
    <property type="project" value="Ensembl"/>
</dbReference>
<keyword evidence="8" id="KW-0325">Glycoprotein</keyword>
<feature type="domain" description="Ig-like" evidence="17">
    <location>
        <begin position="372"/>
        <end position="479"/>
    </location>
</feature>
<dbReference type="Pfam" id="PF07654">
    <property type="entry name" value="C1-set"/>
    <property type="match status" value="1"/>
</dbReference>
<dbReference type="Ensembl" id="ENSECAT00000016339.4">
    <property type="protein sequence ID" value="ENSECAP00000013197.4"/>
    <property type="gene ID" value="ENSECAG00000015448.4"/>
</dbReference>
<organism evidence="18 19">
    <name type="scientific">Equus caballus</name>
    <name type="common">Horse</name>
    <dbReference type="NCBI Taxonomy" id="9796"/>
    <lineage>
        <taxon>Eukaryota</taxon>
        <taxon>Metazoa</taxon>
        <taxon>Chordata</taxon>
        <taxon>Craniata</taxon>
        <taxon>Vertebrata</taxon>
        <taxon>Euteleostomi</taxon>
        <taxon>Mammalia</taxon>
        <taxon>Eutheria</taxon>
        <taxon>Laurasiatheria</taxon>
        <taxon>Perissodactyla</taxon>
        <taxon>Equidae</taxon>
        <taxon>Equus</taxon>
    </lineage>
</organism>
<comment type="subunit">
    <text evidence="13">Heterodimer with PDIA3; disulfide-linked. Obligatory mediator for the interaction between newly assembled MHC class I molecules, calreticulin, PDIA3 and TAP. Up to 4 MHC class I/tapasin complexes bind to 1 TAP. Interacts with HLA-G-B2M complex; this interaction is required for loading of high affinity peptides. On its own or as part of MHC class I peptide loading complex, interacts with ligand-free MR1 or MR1-B2M complex, providing for stable MR1 pools ready for metabolite antigen processing.</text>
</comment>
<feature type="region of interest" description="Disordered" evidence="14">
    <location>
        <begin position="175"/>
        <end position="194"/>
    </location>
</feature>
<evidence type="ECO:0000313" key="20">
    <source>
        <dbReference type="VGNC" id="VGNC:23872"/>
    </source>
</evidence>
<evidence type="ECO:0000259" key="17">
    <source>
        <dbReference type="PROSITE" id="PS50835"/>
    </source>
</evidence>
<keyword evidence="4" id="KW-0256">Endoplasmic reticulum</keyword>
<dbReference type="GO" id="GO:0044183">
    <property type="term" value="F:protein folding chaperone"/>
    <property type="evidence" value="ECO:0007669"/>
    <property type="project" value="Ensembl"/>
</dbReference>
<dbReference type="GO" id="GO:0010468">
    <property type="term" value="P:regulation of gene expression"/>
    <property type="evidence" value="ECO:0007669"/>
    <property type="project" value="Ensembl"/>
</dbReference>
<evidence type="ECO:0000256" key="13">
    <source>
        <dbReference type="ARBA" id="ARBA00093513"/>
    </source>
</evidence>
<reference evidence="18 19" key="1">
    <citation type="journal article" date="2009" name="Science">
        <title>Genome sequence, comparative analysis, and population genetics of the domestic horse.</title>
        <authorList>
            <consortium name="Broad Institute Genome Sequencing Platform"/>
            <consortium name="Broad Institute Whole Genome Assembly Team"/>
            <person name="Wade C.M."/>
            <person name="Giulotto E."/>
            <person name="Sigurdsson S."/>
            <person name="Zoli M."/>
            <person name="Gnerre S."/>
            <person name="Imsland F."/>
            <person name="Lear T.L."/>
            <person name="Adelson D.L."/>
            <person name="Bailey E."/>
            <person name="Bellone R.R."/>
            <person name="Bloecker H."/>
            <person name="Distl O."/>
            <person name="Edgar R.C."/>
            <person name="Garber M."/>
            <person name="Leeb T."/>
            <person name="Mauceli E."/>
            <person name="MacLeod J.N."/>
            <person name="Penedo M.C.T."/>
            <person name="Raison J.M."/>
            <person name="Sharpe T."/>
            <person name="Vogel J."/>
            <person name="Andersson L."/>
            <person name="Antczak D.F."/>
            <person name="Biagi T."/>
            <person name="Binns M.M."/>
            <person name="Chowdhary B.P."/>
            <person name="Coleman S.J."/>
            <person name="Della Valle G."/>
            <person name="Fryc S."/>
            <person name="Guerin G."/>
            <person name="Hasegawa T."/>
            <person name="Hill E.W."/>
            <person name="Jurka J."/>
            <person name="Kiialainen A."/>
            <person name="Lindgren G."/>
            <person name="Liu J."/>
            <person name="Magnani E."/>
            <person name="Mickelson J.R."/>
            <person name="Murray J."/>
            <person name="Nergadze S.G."/>
            <person name="Onofrio R."/>
            <person name="Pedroni S."/>
            <person name="Piras M.F."/>
            <person name="Raudsepp T."/>
            <person name="Rocchi M."/>
            <person name="Roeed K.H."/>
            <person name="Ryder O.A."/>
            <person name="Searle S."/>
            <person name="Skow L."/>
            <person name="Swinburne J.E."/>
            <person name="Syvaenen A.C."/>
            <person name="Tozaki T."/>
            <person name="Valberg S.J."/>
            <person name="Vaudin M."/>
            <person name="White J.R."/>
            <person name="Zody M.C."/>
            <person name="Lander E.S."/>
            <person name="Lindblad-Toh K."/>
        </authorList>
    </citation>
    <scope>NUCLEOTIDE SEQUENCE [LARGE SCALE GENOMIC DNA]</scope>
    <source>
        <strain evidence="18 19">Thoroughbred</strain>
    </source>
</reference>
<dbReference type="STRING" id="9796.ENSECAP00000013197"/>
<comment type="function">
    <text evidence="10">Involved in the association of MHC class I with transporter associated with antigen processing (TAP) and in the assembly of MHC class I with peptide (peptide loading).</text>
</comment>
<evidence type="ECO:0000256" key="7">
    <source>
        <dbReference type="ARBA" id="ARBA00023157"/>
    </source>
</evidence>
<evidence type="ECO:0000256" key="16">
    <source>
        <dbReference type="SAM" id="SignalP"/>
    </source>
</evidence>
<dbReference type="PROSITE" id="PS50835">
    <property type="entry name" value="IG_LIKE"/>
    <property type="match status" value="1"/>
</dbReference>
<dbReference type="InParanoid" id="F6T753"/>
<dbReference type="Proteomes" id="UP000002281">
    <property type="component" value="Chromosome 20"/>
</dbReference>
<dbReference type="PaxDb" id="9796-ENSECAP00000013197"/>
<dbReference type="GeneTree" id="ENSGT00940000159200"/>
<feature type="signal peptide" evidence="16">
    <location>
        <begin position="1"/>
        <end position="20"/>
    </location>
</feature>
<dbReference type="Gene3D" id="2.60.40.10">
    <property type="entry name" value="Immunoglobulins"/>
    <property type="match status" value="3"/>
</dbReference>
<dbReference type="InterPro" id="IPR050380">
    <property type="entry name" value="Immune_Resp_Modulators"/>
</dbReference>
<dbReference type="ExpressionAtlas" id="F6T753">
    <property type="expression patterns" value="baseline"/>
</dbReference>
<keyword evidence="2 15" id="KW-0812">Transmembrane</keyword>
<reference evidence="18" key="2">
    <citation type="submission" date="2025-08" db="UniProtKB">
        <authorList>
            <consortium name="Ensembl"/>
        </authorList>
    </citation>
    <scope>IDENTIFICATION</scope>
    <source>
        <strain evidence="18">Thoroughbred</strain>
    </source>
</reference>
<evidence type="ECO:0000256" key="9">
    <source>
        <dbReference type="ARBA" id="ARBA00023319"/>
    </source>
</evidence>
<dbReference type="InterPro" id="IPR008056">
    <property type="entry name" value="Tapasin"/>
</dbReference>
<dbReference type="GO" id="GO:0061635">
    <property type="term" value="P:regulation of protein complex stability"/>
    <property type="evidence" value="ECO:0007669"/>
    <property type="project" value="Ensembl"/>
</dbReference>
<dbReference type="InterPro" id="IPR036179">
    <property type="entry name" value="Ig-like_dom_sf"/>
</dbReference>
<dbReference type="PROSITE" id="PS00290">
    <property type="entry name" value="IG_MHC"/>
    <property type="match status" value="1"/>
</dbReference>
<feature type="transmembrane region" description="Helical" evidence="15">
    <location>
        <begin position="494"/>
        <end position="517"/>
    </location>
</feature>
<keyword evidence="7" id="KW-1015">Disulfide bond</keyword>
<keyword evidence="3 16" id="KW-0732">Signal</keyword>
<evidence type="ECO:0000256" key="11">
    <source>
        <dbReference type="ARBA" id="ARBA00039535"/>
    </source>
</evidence>
<evidence type="ECO:0000256" key="10">
    <source>
        <dbReference type="ARBA" id="ARBA00037757"/>
    </source>
</evidence>
<evidence type="ECO:0000256" key="2">
    <source>
        <dbReference type="ARBA" id="ARBA00022692"/>
    </source>
</evidence>
<evidence type="ECO:0000256" key="15">
    <source>
        <dbReference type="SAM" id="Phobius"/>
    </source>
</evidence>
<evidence type="ECO:0000313" key="19">
    <source>
        <dbReference type="Proteomes" id="UP000002281"/>
    </source>
</evidence>
<gene>
    <name evidence="18 20" type="primary">TAPBP</name>
</gene>
<dbReference type="GO" id="GO:0030670">
    <property type="term" value="C:phagocytic vesicle membrane"/>
    <property type="evidence" value="ECO:0007669"/>
    <property type="project" value="UniProtKB-ARBA"/>
</dbReference>
<evidence type="ECO:0000256" key="5">
    <source>
        <dbReference type="ARBA" id="ARBA00022989"/>
    </source>
</evidence>
<keyword evidence="19" id="KW-1185">Reference proteome</keyword>
<dbReference type="GO" id="GO:0002398">
    <property type="term" value="P:MHC class Ib protein complex assembly"/>
    <property type="evidence" value="ECO:0007669"/>
    <property type="project" value="Ensembl"/>
</dbReference>
<dbReference type="PANTHER" id="PTHR23411">
    <property type="entry name" value="TAPASIN"/>
    <property type="match status" value="1"/>
</dbReference>
<dbReference type="PRINTS" id="PR01669">
    <property type="entry name" value="TAPASIN"/>
</dbReference>
<evidence type="ECO:0000313" key="18">
    <source>
        <dbReference type="Ensembl" id="ENSECAP00000013197.4"/>
    </source>
</evidence>
<dbReference type="VGNC" id="VGNC:23872">
    <property type="gene designation" value="TAPBP"/>
</dbReference>
<sequence length="529" mass="56130">MKLLSFLLAVVLGLATAVSAGPAVIECWFVEDAGGGRLAKKPAALLLRQGPGGPPPRPDLDPQLYLKVHDPAGALQTAFRRYPPGAPAPHCEMSRYVLLPASVNWASGLTPEQSCPRALDGTWLMVSISSQVLSLSGLLRPQSEPQPEPALITMATGHSLTGSSIPAKPCTLPSGAPPATLLSERESPTGPGKRTQHPLCSLLLSLCLIFSPQTPPWGGAEANCSLWGRWLSPAGRAVLTVFTHTPSPRIRLGEDALLDLSFAYVPPTPVAATSLAPGPPPFGLEWRRQHLGKGHLVLAATPGLAAQMPAAQDGAVVFAAWDDDEPWGPWTGNGTLWLPAVQPFQEGTYLATVHLPYLQGQVTLELAVQKPPKVSLMPAPVVWAAPGEAPPELLCLVSHFYPPEGLEVEWELRGGPEGGFQKAKGQTWLSALRHHSDGSVSLSGHLQPPPVTAEQHGARYACRVHHTSLPALGRSAEVTLEVAGLSRPSLEDGIGLFLSAFLLLGLIKVLCWAAAYWSTSKDSEEKKAQ</sequence>
<dbReference type="SUPFAM" id="SSF48726">
    <property type="entry name" value="Immunoglobulin"/>
    <property type="match status" value="1"/>
</dbReference>